<keyword evidence="1" id="KW-0413">Isomerase</keyword>
<dbReference type="EMBL" id="JANEYF010000366">
    <property type="protein sequence ID" value="KAJ8970357.1"/>
    <property type="molecule type" value="Genomic_DNA"/>
</dbReference>
<dbReference type="Proteomes" id="UP001162156">
    <property type="component" value="Unassembled WGS sequence"/>
</dbReference>
<dbReference type="Pfam" id="PF00160">
    <property type="entry name" value="Pro_isomerase"/>
    <property type="match status" value="1"/>
</dbReference>
<dbReference type="InterPro" id="IPR029000">
    <property type="entry name" value="Cyclophilin-like_dom_sf"/>
</dbReference>
<dbReference type="GO" id="GO:0016018">
    <property type="term" value="F:cyclosporin A binding"/>
    <property type="evidence" value="ECO:0007669"/>
    <property type="project" value="TreeGrafter"/>
</dbReference>
<feature type="domain" description="PPIase cyclophilin-type" evidence="2">
    <location>
        <begin position="1"/>
        <end position="104"/>
    </location>
</feature>
<dbReference type="EC" id="5.2.1.8" evidence="1"/>
<dbReference type="PANTHER" id="PTHR11071">
    <property type="entry name" value="PEPTIDYL-PROLYL CIS-TRANS ISOMERASE"/>
    <property type="match status" value="1"/>
</dbReference>
<evidence type="ECO:0000313" key="4">
    <source>
        <dbReference type="Proteomes" id="UP001162156"/>
    </source>
</evidence>
<comment type="function">
    <text evidence="1">PPIases accelerate the folding of proteins. It catalyzes the cis-trans isomerization of proline imidic peptide bonds in oligopeptides.</text>
</comment>
<dbReference type="GO" id="GO:0003755">
    <property type="term" value="F:peptidyl-prolyl cis-trans isomerase activity"/>
    <property type="evidence" value="ECO:0007669"/>
    <property type="project" value="UniProtKB-UniRule"/>
</dbReference>
<dbReference type="Gene3D" id="2.40.100.10">
    <property type="entry name" value="Cyclophilin-like"/>
    <property type="match status" value="1"/>
</dbReference>
<dbReference type="GO" id="GO:0006457">
    <property type="term" value="P:protein folding"/>
    <property type="evidence" value="ECO:0007669"/>
    <property type="project" value="TreeGrafter"/>
</dbReference>
<evidence type="ECO:0000259" key="2">
    <source>
        <dbReference type="PROSITE" id="PS50072"/>
    </source>
</evidence>
<dbReference type="AlphaFoldDB" id="A0AAV8ZT90"/>
<evidence type="ECO:0000313" key="3">
    <source>
        <dbReference type="EMBL" id="KAJ8970357.1"/>
    </source>
</evidence>
<dbReference type="PRINTS" id="PR00153">
    <property type="entry name" value="CSAPPISMRASE"/>
</dbReference>
<keyword evidence="1" id="KW-0697">Rotamase</keyword>
<organism evidence="3 4">
    <name type="scientific">Rhamnusium bicolor</name>
    <dbReference type="NCBI Taxonomy" id="1586634"/>
    <lineage>
        <taxon>Eukaryota</taxon>
        <taxon>Metazoa</taxon>
        <taxon>Ecdysozoa</taxon>
        <taxon>Arthropoda</taxon>
        <taxon>Hexapoda</taxon>
        <taxon>Insecta</taxon>
        <taxon>Pterygota</taxon>
        <taxon>Neoptera</taxon>
        <taxon>Endopterygota</taxon>
        <taxon>Coleoptera</taxon>
        <taxon>Polyphaga</taxon>
        <taxon>Cucujiformia</taxon>
        <taxon>Chrysomeloidea</taxon>
        <taxon>Cerambycidae</taxon>
        <taxon>Lepturinae</taxon>
        <taxon>Rhagiini</taxon>
        <taxon>Rhamnusium</taxon>
    </lineage>
</organism>
<sequence>MVQGGDIINGTGTSGESIFGEYFEDEYCDIKHTEEGMVGMANNGPNTNHSQFYITTVPCSHLDDRNIIVGQVVKGLNIVVEMADIIRDENDRPLEAISIEDCGEFETGEPWNIEERDGTEDVYPPWPNDWDIDSVENLGAIINAINAIKKFRKSLLQKK</sequence>
<gene>
    <name evidence="3" type="ORF">NQ314_001268</name>
</gene>
<comment type="similarity">
    <text evidence="1">Belongs to the cyclophilin-type PPIase family.</text>
</comment>
<dbReference type="PANTHER" id="PTHR11071:SF561">
    <property type="entry name" value="PEPTIDYL-PROLYL CIS-TRANS ISOMERASE D-RELATED"/>
    <property type="match status" value="1"/>
</dbReference>
<comment type="caution">
    <text evidence="3">The sequence shown here is derived from an EMBL/GenBank/DDBJ whole genome shotgun (WGS) entry which is preliminary data.</text>
</comment>
<protein>
    <recommendedName>
        <fullName evidence="1">Peptidyl-prolyl cis-trans isomerase</fullName>
        <shortName evidence="1">PPIase</shortName>
        <ecNumber evidence="1">5.2.1.8</ecNumber>
    </recommendedName>
</protein>
<dbReference type="PROSITE" id="PS50072">
    <property type="entry name" value="CSA_PPIASE_2"/>
    <property type="match status" value="1"/>
</dbReference>
<dbReference type="InterPro" id="IPR002130">
    <property type="entry name" value="Cyclophilin-type_PPIase_dom"/>
</dbReference>
<name>A0AAV8ZT90_9CUCU</name>
<accession>A0AAV8ZT90</accession>
<proteinExistence type="inferred from homology"/>
<evidence type="ECO:0000256" key="1">
    <source>
        <dbReference type="RuleBase" id="RU363019"/>
    </source>
</evidence>
<reference evidence="3" key="1">
    <citation type="journal article" date="2023" name="Insect Mol. Biol.">
        <title>Genome sequencing provides insights into the evolution of gene families encoding plant cell wall-degrading enzymes in longhorned beetles.</title>
        <authorList>
            <person name="Shin N.R."/>
            <person name="Okamura Y."/>
            <person name="Kirsch R."/>
            <person name="Pauchet Y."/>
        </authorList>
    </citation>
    <scope>NUCLEOTIDE SEQUENCE</scope>
    <source>
        <strain evidence="3">RBIC_L_NR</strain>
    </source>
</reference>
<dbReference type="GO" id="GO:0005739">
    <property type="term" value="C:mitochondrion"/>
    <property type="evidence" value="ECO:0007669"/>
    <property type="project" value="TreeGrafter"/>
</dbReference>
<dbReference type="SUPFAM" id="SSF50891">
    <property type="entry name" value="Cyclophilin-like"/>
    <property type="match status" value="1"/>
</dbReference>
<comment type="catalytic activity">
    <reaction evidence="1">
        <text>[protein]-peptidylproline (omega=180) = [protein]-peptidylproline (omega=0)</text>
        <dbReference type="Rhea" id="RHEA:16237"/>
        <dbReference type="Rhea" id="RHEA-COMP:10747"/>
        <dbReference type="Rhea" id="RHEA-COMP:10748"/>
        <dbReference type="ChEBI" id="CHEBI:83833"/>
        <dbReference type="ChEBI" id="CHEBI:83834"/>
        <dbReference type="EC" id="5.2.1.8"/>
    </reaction>
</comment>
<keyword evidence="4" id="KW-1185">Reference proteome</keyword>